<feature type="transmembrane region" description="Helical" evidence="1">
    <location>
        <begin position="69"/>
        <end position="94"/>
    </location>
</feature>
<feature type="transmembrane region" description="Helical" evidence="1">
    <location>
        <begin position="155"/>
        <end position="181"/>
    </location>
</feature>
<evidence type="ECO:0000256" key="1">
    <source>
        <dbReference type="SAM" id="Phobius"/>
    </source>
</evidence>
<feature type="transmembrane region" description="Helical" evidence="1">
    <location>
        <begin position="12"/>
        <end position="33"/>
    </location>
</feature>
<dbReference type="AlphaFoldDB" id="A0A0A0DHX8"/>
<keyword evidence="1" id="KW-0472">Membrane</keyword>
<feature type="transmembrane region" description="Helical" evidence="1">
    <location>
        <begin position="39"/>
        <end position="57"/>
    </location>
</feature>
<dbReference type="Pfam" id="PF09605">
    <property type="entry name" value="Trep_Strep"/>
    <property type="match status" value="1"/>
</dbReference>
<keyword evidence="1" id="KW-0812">Transmembrane</keyword>
<gene>
    <name evidence="2" type="ORF">SSIN_0725</name>
</gene>
<protein>
    <submittedName>
        <fullName evidence="2">Substrate-specific component of predicted ECF transporter</fullName>
    </submittedName>
</protein>
<dbReference type="NCBIfam" id="TIGR02185">
    <property type="entry name" value="Trep_Strep"/>
    <property type="match status" value="1"/>
</dbReference>
<organism evidence="2 3">
    <name type="scientific">Streptococcus sinensis</name>
    <dbReference type="NCBI Taxonomy" id="176090"/>
    <lineage>
        <taxon>Bacteria</taxon>
        <taxon>Bacillati</taxon>
        <taxon>Bacillota</taxon>
        <taxon>Bacilli</taxon>
        <taxon>Lactobacillales</taxon>
        <taxon>Streptococcaceae</taxon>
        <taxon>Streptococcus</taxon>
    </lineage>
</organism>
<reference evidence="2 3" key="1">
    <citation type="submission" date="2014-06" db="EMBL/GenBank/DDBJ databases">
        <authorList>
            <person name="Teng J.L."/>
            <person name="Huang Y."/>
            <person name="Tse H."/>
            <person name="Lau S.K."/>
            <person name="Woo P.C."/>
        </authorList>
    </citation>
    <scope>NUCLEOTIDE SEQUENCE [LARGE SCALE GENOMIC DNA]</scope>
    <source>
        <strain evidence="2 3">HKU4</strain>
    </source>
</reference>
<dbReference type="eggNOG" id="ENOG50321KG">
    <property type="taxonomic scope" value="Bacteria"/>
</dbReference>
<feature type="transmembrane region" description="Helical" evidence="1">
    <location>
        <begin position="114"/>
        <end position="134"/>
    </location>
</feature>
<sequence length="197" mass="21357">MKKLKVKDIMLTGAFATLYILCVGLGVLVGSFFDRSGNMMYAPAFAAVFGGTVYMLLQSKIKKFGAISLLGMVMGAFFLLSGHFFIAFLPGLVFGFLADWVAGLGRYENKSLSLLSFVVFSFANSGPIILMWLARQTYIDSLVARGKTEEYINRILLPVDFPTIAGFVGMVAVGALVGGLFGQYLVKRHFVKAGMAS</sequence>
<accession>A0A0A0DHX8</accession>
<dbReference type="Proteomes" id="UP000030019">
    <property type="component" value="Unassembled WGS sequence"/>
</dbReference>
<comment type="caution">
    <text evidence="2">The sequence shown here is derived from an EMBL/GenBank/DDBJ whole genome shotgun (WGS) entry which is preliminary data.</text>
</comment>
<evidence type="ECO:0000313" key="3">
    <source>
        <dbReference type="Proteomes" id="UP000030019"/>
    </source>
</evidence>
<dbReference type="RefSeq" id="WP_037615858.1">
    <property type="nucleotide sequence ID" value="NZ_JPEN01000052.1"/>
</dbReference>
<evidence type="ECO:0000313" key="2">
    <source>
        <dbReference type="EMBL" id="KGM37473.1"/>
    </source>
</evidence>
<keyword evidence="1" id="KW-1133">Transmembrane helix</keyword>
<dbReference type="EMBL" id="JPEN01000052">
    <property type="protein sequence ID" value="KGM37473.1"/>
    <property type="molecule type" value="Genomic_DNA"/>
</dbReference>
<keyword evidence="3" id="KW-1185">Reference proteome</keyword>
<name>A0A0A0DHX8_9STRE</name>
<dbReference type="STRING" id="176090.SSIN_0725"/>
<proteinExistence type="predicted"/>
<dbReference type="InterPro" id="IPR011733">
    <property type="entry name" value="CHP02185_IM"/>
</dbReference>
<dbReference type="PATRIC" id="fig|176090.4.peg.719"/>